<proteinExistence type="predicted"/>
<dbReference type="KEGG" id="ccah:DWG20_09240"/>
<evidence type="ECO:0000313" key="1">
    <source>
        <dbReference type="EMBL" id="AXK39611.1"/>
    </source>
</evidence>
<protein>
    <recommendedName>
        <fullName evidence="3">Phage tail protein</fullName>
    </recommendedName>
</protein>
<dbReference type="AlphaFoldDB" id="A0A345Y6Q9"/>
<name>A0A345Y6Q9_9NEIS</name>
<sequence length="451" mass="46668">MRRISTPTAVADMFGPGKPGFRDGDPLAGILATRLNADFFNQIQEELAGLVEATGVALDSNNRAQVRTAILALIAANAAAIEHAHAWVQLTGKPTTLSGFGITDAIRNTKAVDISGTDLNTFFQTGFYDGANLENAPTGYSAVTCHLQVQLHSDPAAGGSNFCLQRITPLGETGLPNIPYVRRHVSSTTWEAWVPESSSVPAGTRSGLQVSYTGTSGVVTVTANALTLQNAGGQSLTLTGWNQQATSGNASGAVNSLDAGNWAFGTNYYLFAIYNPSTRTRGLLWSTSPTAPTLPAGFTYFCLVSANRTQSATNYWLLGGVQNDRKFQPKVAAGSNVTAPILAASGSAGSTSAPTYVSVSLSSIVPPNACAVDVTITNGSGTASQAIIVAPNGGYGPQASTTNPSPLALGASGSAYATSASKAIQLESLALYWASSASTAYLWINGWEINL</sequence>
<dbReference type="RefSeq" id="WP_115433543.1">
    <property type="nucleotide sequence ID" value="NZ_CP031337.1"/>
</dbReference>
<gene>
    <name evidence="1" type="ORF">DWG20_09240</name>
</gene>
<dbReference type="EMBL" id="CP031337">
    <property type="protein sequence ID" value="AXK39611.1"/>
    <property type="molecule type" value="Genomic_DNA"/>
</dbReference>
<evidence type="ECO:0000313" key="2">
    <source>
        <dbReference type="Proteomes" id="UP000254537"/>
    </source>
</evidence>
<evidence type="ECO:0008006" key="3">
    <source>
        <dbReference type="Google" id="ProtNLM"/>
    </source>
</evidence>
<dbReference type="OrthoDB" id="5830125at2"/>
<dbReference type="Proteomes" id="UP000254537">
    <property type="component" value="Chromosome"/>
</dbReference>
<accession>A0A345Y6Q9</accession>
<organism evidence="1 2">
    <name type="scientific">Crenobacter cavernae</name>
    <dbReference type="NCBI Taxonomy" id="2290923"/>
    <lineage>
        <taxon>Bacteria</taxon>
        <taxon>Pseudomonadati</taxon>
        <taxon>Pseudomonadota</taxon>
        <taxon>Betaproteobacteria</taxon>
        <taxon>Neisseriales</taxon>
        <taxon>Neisseriaceae</taxon>
        <taxon>Crenobacter</taxon>
    </lineage>
</organism>
<dbReference type="CDD" id="cd19958">
    <property type="entry name" value="pyocin_knob"/>
    <property type="match status" value="1"/>
</dbReference>
<reference evidence="1 2" key="1">
    <citation type="submission" date="2018-07" db="EMBL/GenBank/DDBJ databases">
        <title>Crenobacter cavernae sp. nov., isolated from a karst cave.</title>
        <authorList>
            <person name="Zhu H."/>
        </authorList>
    </citation>
    <scope>NUCLEOTIDE SEQUENCE [LARGE SCALE GENOMIC DNA]</scope>
    <source>
        <strain evidence="1 2">K1W11S-77</strain>
    </source>
</reference>